<evidence type="ECO:0000259" key="6">
    <source>
        <dbReference type="PROSITE" id="PS50977"/>
    </source>
</evidence>
<dbReference type="InterPro" id="IPR054156">
    <property type="entry name" value="YxaF_TetR_C"/>
</dbReference>
<feature type="compositionally biased region" description="Basic and acidic residues" evidence="5">
    <location>
        <begin position="15"/>
        <end position="31"/>
    </location>
</feature>
<reference evidence="7 8" key="1">
    <citation type="submission" date="2022-11" db="EMBL/GenBank/DDBJ databases">
        <title>Minimal conservation of predation-associated metabolite biosynthetic gene clusters underscores biosynthetic potential of Myxococcota including descriptions for ten novel species: Archangium lansinium sp. nov., Myxococcus landrumus sp. nov., Nannocystis bai.</title>
        <authorList>
            <person name="Ahearne A."/>
            <person name="Stevens C."/>
            <person name="Dowd S."/>
        </authorList>
    </citation>
    <scope>NUCLEOTIDE SEQUENCE [LARGE SCALE GENOMIC DNA]</scope>
    <source>
        <strain evidence="7 8">NCWAL01</strain>
    </source>
</reference>
<evidence type="ECO:0000256" key="1">
    <source>
        <dbReference type="ARBA" id="ARBA00023015"/>
    </source>
</evidence>
<sequence length="208" mass="22234">MADRTKSTSSKRARPSVEREAPEAEPSAPRERMVKAAAALLSERGLAGTSFSEVIELSGAPRGSIYHHFPEGKDALTEEAITLVGDRVLTLLRHREGETPGHVVHRFVEAWRTVLVKSDFKAGCAIAAVAHERLGHPALGDRAAAVFVSWERALDEALRAAGLPREKAHSAAALILAALEGVLIVCRARREIAPLDAVGESLAAFVNA</sequence>
<dbReference type="EMBL" id="JAQNDM010000002">
    <property type="protein sequence ID" value="MDC0711826.1"/>
    <property type="molecule type" value="Genomic_DNA"/>
</dbReference>
<evidence type="ECO:0000256" key="5">
    <source>
        <dbReference type="SAM" id="MobiDB-lite"/>
    </source>
</evidence>
<organism evidence="7 8">
    <name type="scientific">Stigmatella ashevillensis</name>
    <dbReference type="NCBI Taxonomy" id="2995309"/>
    <lineage>
        <taxon>Bacteria</taxon>
        <taxon>Pseudomonadati</taxon>
        <taxon>Myxococcota</taxon>
        <taxon>Myxococcia</taxon>
        <taxon>Myxococcales</taxon>
        <taxon>Cystobacterineae</taxon>
        <taxon>Archangiaceae</taxon>
        <taxon>Stigmatella</taxon>
    </lineage>
</organism>
<dbReference type="PANTHER" id="PTHR47506:SF3">
    <property type="entry name" value="HTH-TYPE TRANSCRIPTIONAL REGULATOR LMRA"/>
    <property type="match status" value="1"/>
</dbReference>
<dbReference type="SUPFAM" id="SSF46689">
    <property type="entry name" value="Homeodomain-like"/>
    <property type="match status" value="1"/>
</dbReference>
<keyword evidence="8" id="KW-1185">Reference proteome</keyword>
<proteinExistence type="predicted"/>
<dbReference type="InterPro" id="IPR001647">
    <property type="entry name" value="HTH_TetR"/>
</dbReference>
<keyword evidence="3" id="KW-0804">Transcription</keyword>
<dbReference type="Pfam" id="PF00440">
    <property type="entry name" value="TetR_N"/>
    <property type="match status" value="1"/>
</dbReference>
<dbReference type="PANTHER" id="PTHR47506">
    <property type="entry name" value="TRANSCRIPTIONAL REGULATORY PROTEIN"/>
    <property type="match status" value="1"/>
</dbReference>
<gene>
    <name evidence="7" type="ORF">POL68_25375</name>
</gene>
<feature type="region of interest" description="Disordered" evidence="5">
    <location>
        <begin position="1"/>
        <end position="31"/>
    </location>
</feature>
<accession>A0ABT5DHI9</accession>
<dbReference type="InterPro" id="IPR036271">
    <property type="entry name" value="Tet_transcr_reg_TetR-rel_C_sf"/>
</dbReference>
<keyword evidence="2 4" id="KW-0238">DNA-binding</keyword>
<dbReference type="RefSeq" id="WP_272141822.1">
    <property type="nucleotide sequence ID" value="NZ_JAQNDM010000002.1"/>
</dbReference>
<comment type="caution">
    <text evidence="7">The sequence shown here is derived from an EMBL/GenBank/DDBJ whole genome shotgun (WGS) entry which is preliminary data.</text>
</comment>
<evidence type="ECO:0000313" key="8">
    <source>
        <dbReference type="Proteomes" id="UP001221838"/>
    </source>
</evidence>
<keyword evidence="1" id="KW-0805">Transcription regulation</keyword>
<dbReference type="SUPFAM" id="SSF48498">
    <property type="entry name" value="Tetracyclin repressor-like, C-terminal domain"/>
    <property type="match status" value="1"/>
</dbReference>
<dbReference type="PROSITE" id="PS50977">
    <property type="entry name" value="HTH_TETR_2"/>
    <property type="match status" value="1"/>
</dbReference>
<dbReference type="PRINTS" id="PR00455">
    <property type="entry name" value="HTHTETR"/>
</dbReference>
<dbReference type="Proteomes" id="UP001221838">
    <property type="component" value="Unassembled WGS sequence"/>
</dbReference>
<dbReference type="Gene3D" id="1.10.357.10">
    <property type="entry name" value="Tetracycline Repressor, domain 2"/>
    <property type="match status" value="1"/>
</dbReference>
<dbReference type="InterPro" id="IPR009057">
    <property type="entry name" value="Homeodomain-like_sf"/>
</dbReference>
<name>A0ABT5DHI9_9BACT</name>
<dbReference type="Pfam" id="PF21993">
    <property type="entry name" value="TetR_C_13_2"/>
    <property type="match status" value="1"/>
</dbReference>
<protein>
    <submittedName>
        <fullName evidence="7">TetR/AcrR family transcriptional regulator</fullName>
    </submittedName>
</protein>
<feature type="domain" description="HTH tetR-type" evidence="6">
    <location>
        <begin position="27"/>
        <end position="87"/>
    </location>
</feature>
<evidence type="ECO:0000256" key="2">
    <source>
        <dbReference type="ARBA" id="ARBA00023125"/>
    </source>
</evidence>
<feature type="DNA-binding region" description="H-T-H motif" evidence="4">
    <location>
        <begin position="50"/>
        <end position="69"/>
    </location>
</feature>
<evidence type="ECO:0000256" key="4">
    <source>
        <dbReference type="PROSITE-ProRule" id="PRU00335"/>
    </source>
</evidence>
<evidence type="ECO:0000256" key="3">
    <source>
        <dbReference type="ARBA" id="ARBA00023163"/>
    </source>
</evidence>
<evidence type="ECO:0000313" key="7">
    <source>
        <dbReference type="EMBL" id="MDC0711826.1"/>
    </source>
</evidence>